<evidence type="ECO:0008006" key="4">
    <source>
        <dbReference type="Google" id="ProtNLM"/>
    </source>
</evidence>
<sequence>MKVEDAALTGGGSARRLDLIGRGLLAFAAVGSIGAFVEGCWKVAAASDDRIWVEFWRTSAYLVVAGLFALLALSPRTHWGVWELLFGQKAALVVFAVVVGDVLEARRALFVDLGLVLILVASYVLCRGWYAWRTRAAVLGGPE</sequence>
<evidence type="ECO:0000256" key="1">
    <source>
        <dbReference type="SAM" id="Phobius"/>
    </source>
</evidence>
<feature type="transmembrane region" description="Helical" evidence="1">
    <location>
        <begin position="85"/>
        <end position="103"/>
    </location>
</feature>
<dbReference type="EMBL" id="BLAE01000032">
    <property type="protein sequence ID" value="GES11751.1"/>
    <property type="molecule type" value="Genomic_DNA"/>
</dbReference>
<dbReference type="RefSeq" id="WP_155357106.1">
    <property type="nucleotide sequence ID" value="NZ_BAAAHL010000003.1"/>
</dbReference>
<accession>A0A5M3WWS5</accession>
<gene>
    <name evidence="2" type="ORF">Amac_053480</name>
</gene>
<name>A0A5M3WWS5_9ACTN</name>
<keyword evidence="1" id="KW-0812">Transmembrane</keyword>
<proteinExistence type="predicted"/>
<protein>
    <recommendedName>
        <fullName evidence="4">DUF2127 domain-containing protein</fullName>
    </recommendedName>
</protein>
<feature type="transmembrane region" description="Helical" evidence="1">
    <location>
        <begin position="110"/>
        <end position="132"/>
    </location>
</feature>
<keyword evidence="1" id="KW-0472">Membrane</keyword>
<keyword evidence="1" id="KW-1133">Transmembrane helix</keyword>
<reference evidence="2 3" key="1">
    <citation type="submission" date="2019-10" db="EMBL/GenBank/DDBJ databases">
        <title>Whole genome shotgun sequence of Acrocarpospora macrocephala NBRC 16266.</title>
        <authorList>
            <person name="Ichikawa N."/>
            <person name="Kimura A."/>
            <person name="Kitahashi Y."/>
            <person name="Komaki H."/>
            <person name="Oguchi A."/>
        </authorList>
    </citation>
    <scope>NUCLEOTIDE SEQUENCE [LARGE SCALE GENOMIC DNA]</scope>
    <source>
        <strain evidence="2 3">NBRC 16266</strain>
    </source>
</reference>
<evidence type="ECO:0000313" key="2">
    <source>
        <dbReference type="EMBL" id="GES11751.1"/>
    </source>
</evidence>
<dbReference type="OrthoDB" id="3692345at2"/>
<dbReference type="AlphaFoldDB" id="A0A5M3WWS5"/>
<keyword evidence="3" id="KW-1185">Reference proteome</keyword>
<evidence type="ECO:0000313" key="3">
    <source>
        <dbReference type="Proteomes" id="UP000331127"/>
    </source>
</evidence>
<comment type="caution">
    <text evidence="2">The sequence shown here is derived from an EMBL/GenBank/DDBJ whole genome shotgun (WGS) entry which is preliminary data.</text>
</comment>
<dbReference type="Proteomes" id="UP000331127">
    <property type="component" value="Unassembled WGS sequence"/>
</dbReference>
<feature type="transmembrane region" description="Helical" evidence="1">
    <location>
        <begin position="20"/>
        <end position="43"/>
    </location>
</feature>
<organism evidence="2 3">
    <name type="scientific">Acrocarpospora macrocephala</name>
    <dbReference type="NCBI Taxonomy" id="150177"/>
    <lineage>
        <taxon>Bacteria</taxon>
        <taxon>Bacillati</taxon>
        <taxon>Actinomycetota</taxon>
        <taxon>Actinomycetes</taxon>
        <taxon>Streptosporangiales</taxon>
        <taxon>Streptosporangiaceae</taxon>
        <taxon>Acrocarpospora</taxon>
    </lineage>
</organism>
<feature type="transmembrane region" description="Helical" evidence="1">
    <location>
        <begin position="55"/>
        <end position="73"/>
    </location>
</feature>